<name>A0AAD8JZN7_TARER</name>
<comment type="caution">
    <text evidence="1">The sequence shown here is derived from an EMBL/GenBank/DDBJ whole genome shotgun (WGS) entry which is preliminary data.</text>
</comment>
<dbReference type="AlphaFoldDB" id="A0AAD8JZN7"/>
<sequence>MLSAHLATAAYCFADVHRSVNTHCCSSHADVAVAICCPSSLLHAHDVLLFIMLTCCCSCHQLSSAHHHVVVFLLFTVLLLQSTVARLSLRCVCNWFTFFVSAAALLSTDHVDAVRRSGCYCSVVAAVRRFFFF</sequence>
<reference evidence="1" key="1">
    <citation type="journal article" date="2023" name="bioRxiv">
        <title>Improved chromosome-level genome assembly for marigold (Tagetes erecta).</title>
        <authorList>
            <person name="Jiang F."/>
            <person name="Yuan L."/>
            <person name="Wang S."/>
            <person name="Wang H."/>
            <person name="Xu D."/>
            <person name="Wang A."/>
            <person name="Fan W."/>
        </authorList>
    </citation>
    <scope>NUCLEOTIDE SEQUENCE</scope>
    <source>
        <strain evidence="1">WSJ</strain>
        <tissue evidence="1">Leaf</tissue>
    </source>
</reference>
<protein>
    <submittedName>
        <fullName evidence="1">Uncharacterized protein</fullName>
    </submittedName>
</protein>
<gene>
    <name evidence="1" type="ORF">QVD17_38168</name>
</gene>
<keyword evidence="2" id="KW-1185">Reference proteome</keyword>
<accession>A0AAD8JZN7</accession>
<dbReference type="EMBL" id="JAUHHV010000010">
    <property type="protein sequence ID" value="KAK1411612.1"/>
    <property type="molecule type" value="Genomic_DNA"/>
</dbReference>
<evidence type="ECO:0000313" key="2">
    <source>
        <dbReference type="Proteomes" id="UP001229421"/>
    </source>
</evidence>
<dbReference type="Proteomes" id="UP001229421">
    <property type="component" value="Unassembled WGS sequence"/>
</dbReference>
<evidence type="ECO:0000313" key="1">
    <source>
        <dbReference type="EMBL" id="KAK1411612.1"/>
    </source>
</evidence>
<proteinExistence type="predicted"/>
<organism evidence="1 2">
    <name type="scientific">Tagetes erecta</name>
    <name type="common">African marigold</name>
    <dbReference type="NCBI Taxonomy" id="13708"/>
    <lineage>
        <taxon>Eukaryota</taxon>
        <taxon>Viridiplantae</taxon>
        <taxon>Streptophyta</taxon>
        <taxon>Embryophyta</taxon>
        <taxon>Tracheophyta</taxon>
        <taxon>Spermatophyta</taxon>
        <taxon>Magnoliopsida</taxon>
        <taxon>eudicotyledons</taxon>
        <taxon>Gunneridae</taxon>
        <taxon>Pentapetalae</taxon>
        <taxon>asterids</taxon>
        <taxon>campanulids</taxon>
        <taxon>Asterales</taxon>
        <taxon>Asteraceae</taxon>
        <taxon>Asteroideae</taxon>
        <taxon>Heliantheae alliance</taxon>
        <taxon>Tageteae</taxon>
        <taxon>Tagetes</taxon>
    </lineage>
</organism>